<evidence type="ECO:0000313" key="6">
    <source>
        <dbReference type="EMBL" id="KKL68242.1"/>
    </source>
</evidence>
<feature type="region of interest" description="Disordered" evidence="4">
    <location>
        <begin position="1"/>
        <end position="21"/>
    </location>
</feature>
<dbReference type="SMART" id="SM00318">
    <property type="entry name" value="SNc"/>
    <property type="match status" value="1"/>
</dbReference>
<sequence>PAITAGITPSAKAAPEGLSGSPTPAGLKEALVVNVVDGDTVDVLIAGQELRVRYTGIDTPETVDPRRPVECFGREASQRNRDLVEGKTVGLEKDVSEFDRFGRLLRYVWADGEMVNAKLVEEGYATASTFPPDVKYADLFASLQGQAREAGRGLWTTCATPEASPAAADGQCDYSGTSEPVIKGNISVRTGEKIYHVPGGDFYDQTVIDEAKWERWFCTETDAMGAGWRKSKR</sequence>
<dbReference type="InterPro" id="IPR035437">
    <property type="entry name" value="SNase_OB-fold_sf"/>
</dbReference>
<keyword evidence="2" id="KW-0255">Endonuclease</keyword>
<dbReference type="Pfam" id="PF00565">
    <property type="entry name" value="SNase"/>
    <property type="match status" value="1"/>
</dbReference>
<comment type="caution">
    <text evidence="6">The sequence shown here is derived from an EMBL/GenBank/DDBJ whole genome shotgun (WGS) entry which is preliminary data.</text>
</comment>
<dbReference type="GO" id="GO:0016787">
    <property type="term" value="F:hydrolase activity"/>
    <property type="evidence" value="ECO:0007669"/>
    <property type="project" value="UniProtKB-KW"/>
</dbReference>
<dbReference type="SUPFAM" id="SSF50199">
    <property type="entry name" value="Staphylococcal nuclease"/>
    <property type="match status" value="1"/>
</dbReference>
<dbReference type="PROSITE" id="PS50830">
    <property type="entry name" value="TNASE_3"/>
    <property type="match status" value="1"/>
</dbReference>
<name>A0A0F9GYR5_9ZZZZ</name>
<evidence type="ECO:0000256" key="4">
    <source>
        <dbReference type="SAM" id="MobiDB-lite"/>
    </source>
</evidence>
<dbReference type="PANTHER" id="PTHR12302:SF3">
    <property type="entry name" value="SERINE_THREONINE-PROTEIN KINASE 31"/>
    <property type="match status" value="1"/>
</dbReference>
<evidence type="ECO:0000256" key="3">
    <source>
        <dbReference type="ARBA" id="ARBA00022801"/>
    </source>
</evidence>
<evidence type="ECO:0000259" key="5">
    <source>
        <dbReference type="PROSITE" id="PS50830"/>
    </source>
</evidence>
<reference evidence="6" key="1">
    <citation type="journal article" date="2015" name="Nature">
        <title>Complex archaea that bridge the gap between prokaryotes and eukaryotes.</title>
        <authorList>
            <person name="Spang A."/>
            <person name="Saw J.H."/>
            <person name="Jorgensen S.L."/>
            <person name="Zaremba-Niedzwiedzka K."/>
            <person name="Martijn J."/>
            <person name="Lind A.E."/>
            <person name="van Eijk R."/>
            <person name="Schleper C."/>
            <person name="Guy L."/>
            <person name="Ettema T.J."/>
        </authorList>
    </citation>
    <scope>NUCLEOTIDE SEQUENCE</scope>
</reference>
<keyword evidence="3" id="KW-0378">Hydrolase</keyword>
<dbReference type="EMBL" id="LAZR01026592">
    <property type="protein sequence ID" value="KKL68242.1"/>
    <property type="molecule type" value="Genomic_DNA"/>
</dbReference>
<dbReference type="PANTHER" id="PTHR12302">
    <property type="entry name" value="EBNA2 BINDING PROTEIN P100"/>
    <property type="match status" value="1"/>
</dbReference>
<dbReference type="Gene3D" id="2.40.50.90">
    <property type="match status" value="1"/>
</dbReference>
<organism evidence="6">
    <name type="scientific">marine sediment metagenome</name>
    <dbReference type="NCBI Taxonomy" id="412755"/>
    <lineage>
        <taxon>unclassified sequences</taxon>
        <taxon>metagenomes</taxon>
        <taxon>ecological metagenomes</taxon>
    </lineage>
</organism>
<feature type="domain" description="TNase-like" evidence="5">
    <location>
        <begin position="26"/>
        <end position="157"/>
    </location>
</feature>
<protein>
    <recommendedName>
        <fullName evidence="5">TNase-like domain-containing protein</fullName>
    </recommendedName>
</protein>
<dbReference type="GO" id="GO:0004519">
    <property type="term" value="F:endonuclease activity"/>
    <property type="evidence" value="ECO:0007669"/>
    <property type="project" value="UniProtKB-KW"/>
</dbReference>
<dbReference type="InterPro" id="IPR016071">
    <property type="entry name" value="Staphylococal_nuclease_OB-fold"/>
</dbReference>
<gene>
    <name evidence="6" type="ORF">LCGC14_2126930</name>
</gene>
<accession>A0A0F9GYR5</accession>
<keyword evidence="1" id="KW-0540">Nuclease</keyword>
<proteinExistence type="predicted"/>
<evidence type="ECO:0000256" key="1">
    <source>
        <dbReference type="ARBA" id="ARBA00022722"/>
    </source>
</evidence>
<feature type="non-terminal residue" evidence="6">
    <location>
        <position position="1"/>
    </location>
</feature>
<dbReference type="AlphaFoldDB" id="A0A0F9GYR5"/>
<evidence type="ECO:0000256" key="2">
    <source>
        <dbReference type="ARBA" id="ARBA00022759"/>
    </source>
</evidence>